<sequence>ILRQAKSIQEKYVRPPVTTEFAVMFLPSEGLYAEVLRTPGLAERLQRDFRVTPAGPTVLSALLNSLLMGFMTLAMEKRSGEVWRLLSEVKSEFEAFSKQFTVVEKKFREAQNSLEVMGVKRQRMSRRMNEIDGLSELPDGPEVAGVAEGADALGALPMNPVLNLEDLAGLSAAAEVGDALATETVVEEAAEAKPSEGPTQPN</sequence>
<organism evidence="5 6">
    <name type="scientific">Sutterella parvirubra YIT 11816</name>
    <dbReference type="NCBI Taxonomy" id="762967"/>
    <lineage>
        <taxon>Bacteria</taxon>
        <taxon>Pseudomonadati</taxon>
        <taxon>Pseudomonadota</taxon>
        <taxon>Betaproteobacteria</taxon>
        <taxon>Burkholderiales</taxon>
        <taxon>Sutterellaceae</taxon>
        <taxon>Sutterella</taxon>
    </lineage>
</organism>
<protein>
    <submittedName>
        <fullName evidence="5">RmuC domain protein</fullName>
    </submittedName>
</protein>
<dbReference type="PANTHER" id="PTHR30563:SF0">
    <property type="entry name" value="DNA RECOMBINATION PROTEIN RMUC"/>
    <property type="match status" value="1"/>
</dbReference>
<feature type="non-terminal residue" evidence="5">
    <location>
        <position position="1"/>
    </location>
</feature>
<dbReference type="AlphaFoldDB" id="H3KH80"/>
<dbReference type="Proteomes" id="UP000004956">
    <property type="component" value="Unassembled WGS sequence"/>
</dbReference>
<dbReference type="EMBL" id="AFBQ01000318">
    <property type="protein sequence ID" value="EHY30529.1"/>
    <property type="molecule type" value="Genomic_DNA"/>
</dbReference>
<evidence type="ECO:0000256" key="4">
    <source>
        <dbReference type="ARBA" id="ARBA00023172"/>
    </source>
</evidence>
<comment type="caution">
    <text evidence="5">The sequence shown here is derived from an EMBL/GenBank/DDBJ whole genome shotgun (WGS) entry which is preliminary data.</text>
</comment>
<dbReference type="STRING" id="762967.HMPREF9440_02121"/>
<dbReference type="PATRIC" id="fig|762967.3.peg.1670"/>
<dbReference type="Pfam" id="PF02646">
    <property type="entry name" value="RmuC"/>
    <property type="match status" value="1"/>
</dbReference>
<keyword evidence="3" id="KW-0175">Coiled coil</keyword>
<dbReference type="PANTHER" id="PTHR30563">
    <property type="entry name" value="DNA RECOMBINATION PROTEIN RMUC"/>
    <property type="match status" value="1"/>
</dbReference>
<keyword evidence="4" id="KW-0233">DNA recombination</keyword>
<dbReference type="RefSeq" id="WP_008543375.1">
    <property type="nucleotide sequence ID" value="NZ_JH605010.1"/>
</dbReference>
<evidence type="ECO:0000256" key="1">
    <source>
        <dbReference type="ARBA" id="ARBA00003416"/>
    </source>
</evidence>
<accession>H3KH80</accession>
<gene>
    <name evidence="5" type="ORF">HMPREF9440_02121</name>
</gene>
<comment type="similarity">
    <text evidence="2">Belongs to the RmuC family.</text>
</comment>
<keyword evidence="6" id="KW-1185">Reference proteome</keyword>
<evidence type="ECO:0000256" key="2">
    <source>
        <dbReference type="ARBA" id="ARBA00009840"/>
    </source>
</evidence>
<comment type="function">
    <text evidence="1">Involved in DNA recombination.</text>
</comment>
<dbReference type="InterPro" id="IPR003798">
    <property type="entry name" value="DNA_recombination_RmuC"/>
</dbReference>
<evidence type="ECO:0000256" key="3">
    <source>
        <dbReference type="ARBA" id="ARBA00023054"/>
    </source>
</evidence>
<evidence type="ECO:0000313" key="6">
    <source>
        <dbReference type="Proteomes" id="UP000004956"/>
    </source>
</evidence>
<dbReference type="GO" id="GO:0006310">
    <property type="term" value="P:DNA recombination"/>
    <property type="evidence" value="ECO:0007669"/>
    <property type="project" value="UniProtKB-KW"/>
</dbReference>
<dbReference type="HOGENOM" id="CLU_1351537_0_0_4"/>
<evidence type="ECO:0000313" key="5">
    <source>
        <dbReference type="EMBL" id="EHY30529.1"/>
    </source>
</evidence>
<name>H3KH80_9BURK</name>
<proteinExistence type="inferred from homology"/>
<reference evidence="5 6" key="1">
    <citation type="submission" date="2011-11" db="EMBL/GenBank/DDBJ databases">
        <authorList>
            <person name="Weinstock G."/>
            <person name="Sodergren E."/>
            <person name="Clifton S."/>
            <person name="Fulton L."/>
            <person name="Fulton B."/>
            <person name="Courtney L."/>
            <person name="Fronick C."/>
            <person name="Harrison M."/>
            <person name="Strong C."/>
            <person name="Farmer C."/>
            <person name="Delahaunty K."/>
            <person name="Markovic C."/>
            <person name="Hall O."/>
            <person name="Minx P."/>
            <person name="Tomlinson C."/>
            <person name="Mitreva M."/>
            <person name="Hou S."/>
            <person name="Chen J."/>
            <person name="Wollam A."/>
            <person name="Pepin K.H."/>
            <person name="Johnson M."/>
            <person name="Bhonagiri V."/>
            <person name="Zhang X."/>
            <person name="Suruliraj S."/>
            <person name="Warren W."/>
            <person name="Chinwalla A."/>
            <person name="Mardis E.R."/>
            <person name="Wilson R.K."/>
        </authorList>
    </citation>
    <scope>NUCLEOTIDE SEQUENCE [LARGE SCALE GENOMIC DNA]</scope>
    <source>
        <strain evidence="5 6">YIT 11816</strain>
    </source>
</reference>